<comment type="caution">
    <text evidence="8">Lacks conserved residue(s) required for the propagation of feature annotation.</text>
</comment>
<accession>A0A1I2S7I4</accession>
<evidence type="ECO:0000256" key="8">
    <source>
        <dbReference type="HAMAP-Rule" id="MF_00210"/>
    </source>
</evidence>
<feature type="active site" description="Proton acceptor" evidence="8">
    <location>
        <position position="317"/>
    </location>
</feature>
<comment type="catalytic activity">
    <reaction evidence="7">
        <text>3-phosphoshikimate + phosphoenolpyruvate = 5-O-(1-carboxyvinyl)-3-phosphoshikimate + phosphate</text>
        <dbReference type="Rhea" id="RHEA:21256"/>
        <dbReference type="ChEBI" id="CHEBI:43474"/>
        <dbReference type="ChEBI" id="CHEBI:57701"/>
        <dbReference type="ChEBI" id="CHEBI:58702"/>
        <dbReference type="ChEBI" id="CHEBI:145989"/>
        <dbReference type="EC" id="2.5.1.19"/>
    </reaction>
    <physiologicalReaction direction="left-to-right" evidence="7">
        <dbReference type="Rhea" id="RHEA:21257"/>
    </physiologicalReaction>
</comment>
<dbReference type="PROSITE" id="PS00885">
    <property type="entry name" value="EPSP_SYNTHASE_2"/>
    <property type="match status" value="1"/>
</dbReference>
<dbReference type="Gene3D" id="3.65.10.10">
    <property type="entry name" value="Enolpyruvate transferase domain"/>
    <property type="match status" value="2"/>
</dbReference>
<dbReference type="NCBIfam" id="TIGR01356">
    <property type="entry name" value="aroA"/>
    <property type="match status" value="1"/>
</dbReference>
<dbReference type="HAMAP" id="MF_00210">
    <property type="entry name" value="EPSP_synth"/>
    <property type="match status" value="1"/>
</dbReference>
<evidence type="ECO:0000256" key="3">
    <source>
        <dbReference type="ARBA" id="ARBA00022490"/>
    </source>
</evidence>
<evidence type="ECO:0000256" key="5">
    <source>
        <dbReference type="ARBA" id="ARBA00022679"/>
    </source>
</evidence>
<comment type="pathway">
    <text evidence="1 8">Metabolic intermediate biosynthesis; chorismate biosynthesis; chorismate from D-erythrose 4-phosphate and phosphoenolpyruvate: step 6/7.</text>
</comment>
<dbReference type="InterPro" id="IPR036968">
    <property type="entry name" value="Enolpyruvate_Tfrase_sf"/>
</dbReference>
<sequence>MMKILQKAPKNGLHGNLTVPGDKSISHRALMIGAISEGKTVIEHFLCGEDCLSTMKALQDLGVKIVRNGSHVEVEGVGQTGFKQPEKPLDMGNSGTTTRLMMGLLAGQNLDAKMEGDSSLSKRPMKRVSEPLKKFGAKVELSDQGTLPAVVHGKKLHEATIKMDVASAQVKSALIFAALYADGTSTIVEKLPTRNHTEIMLRAFGADVKTAEDGVTISVSGKPRLKGRKVVVPSDISSAAFFIAAAALIPGSETTFENVSLNPTRTGILHVLCKMGGNVSIVPDPNESGEQSGTIRVKYAPLRAIELAEEDVPSIIDELPLVAMLAASADGTSKITGAAELRVKETDRIAVTAQELRKFGVEIEELEDGMIIKGRENWNVQTQKLDSHGDHRIGMMDAIAALKADCEMELENEAAIDISYPTFFSDLAKITGGVKND</sequence>
<dbReference type="AlphaFoldDB" id="A0A1I2S7I4"/>
<comment type="subcellular location">
    <subcellularLocation>
        <location evidence="8">Cytoplasm</location>
    </subcellularLocation>
</comment>
<evidence type="ECO:0000256" key="6">
    <source>
        <dbReference type="ARBA" id="ARBA00023141"/>
    </source>
</evidence>
<dbReference type="EMBL" id="FOPI01000023">
    <property type="protein sequence ID" value="SFG45941.1"/>
    <property type="molecule type" value="Genomic_DNA"/>
</dbReference>
<feature type="binding site" evidence="8">
    <location>
        <position position="23"/>
    </location>
    <ligand>
        <name>phosphoenolpyruvate</name>
        <dbReference type="ChEBI" id="CHEBI:58702"/>
    </ligand>
</feature>
<dbReference type="PANTHER" id="PTHR21090:SF5">
    <property type="entry name" value="PENTAFUNCTIONAL AROM POLYPEPTIDE"/>
    <property type="match status" value="1"/>
</dbReference>
<evidence type="ECO:0000256" key="1">
    <source>
        <dbReference type="ARBA" id="ARBA00004811"/>
    </source>
</evidence>
<gene>
    <name evidence="8" type="primary">aroA</name>
    <name evidence="10" type="ORF">SAMN02910432_01461</name>
</gene>
<dbReference type="CDD" id="cd01556">
    <property type="entry name" value="EPSP_synthase"/>
    <property type="match status" value="1"/>
</dbReference>
<feature type="binding site" evidence="8">
    <location>
        <position position="169"/>
    </location>
    <ligand>
        <name>3-phosphoshikimate</name>
        <dbReference type="ChEBI" id="CHEBI:145989"/>
    </ligand>
</feature>
<feature type="binding site" evidence="8">
    <location>
        <position position="169"/>
    </location>
    <ligand>
        <name>phosphoenolpyruvate</name>
        <dbReference type="ChEBI" id="CHEBI:58702"/>
    </ligand>
</feature>
<dbReference type="SUPFAM" id="SSF55205">
    <property type="entry name" value="EPT/RTPC-like"/>
    <property type="match status" value="1"/>
</dbReference>
<keyword evidence="4 8" id="KW-0028">Amino-acid biosynthesis</keyword>
<feature type="binding site" evidence="8">
    <location>
        <position position="344"/>
    </location>
    <ligand>
        <name>3-phosphoshikimate</name>
        <dbReference type="ChEBI" id="CHEBI:145989"/>
    </ligand>
</feature>
<evidence type="ECO:0000313" key="11">
    <source>
        <dbReference type="Proteomes" id="UP000182635"/>
    </source>
</evidence>
<dbReference type="OrthoDB" id="9809920at2"/>
<feature type="binding site" evidence="8">
    <location>
        <position position="24"/>
    </location>
    <ligand>
        <name>3-phosphoshikimate</name>
        <dbReference type="ChEBI" id="CHEBI:145989"/>
    </ligand>
</feature>
<evidence type="ECO:0000313" key="10">
    <source>
        <dbReference type="EMBL" id="SFG45941.1"/>
    </source>
</evidence>
<dbReference type="UniPathway" id="UPA00053">
    <property type="reaction ID" value="UER00089"/>
</dbReference>
<comment type="similarity">
    <text evidence="2 8">Belongs to the EPSP synthase family.</text>
</comment>
<feature type="binding site" evidence="8">
    <location>
        <position position="123"/>
    </location>
    <ligand>
        <name>phosphoenolpyruvate</name>
        <dbReference type="ChEBI" id="CHEBI:58702"/>
    </ligand>
</feature>
<dbReference type="PIRSF" id="PIRSF000505">
    <property type="entry name" value="EPSPS"/>
    <property type="match status" value="1"/>
</dbReference>
<feature type="binding site" evidence="8">
    <location>
        <position position="392"/>
    </location>
    <ligand>
        <name>phosphoenolpyruvate</name>
        <dbReference type="ChEBI" id="CHEBI:58702"/>
    </ligand>
</feature>
<reference evidence="11" key="1">
    <citation type="submission" date="2016-10" db="EMBL/GenBank/DDBJ databases">
        <authorList>
            <person name="Varghese N."/>
            <person name="Submissions S."/>
        </authorList>
    </citation>
    <scope>NUCLEOTIDE SEQUENCE [LARGE SCALE GENOMIC DNA]</scope>
    <source>
        <strain evidence="11">DSM 20403</strain>
    </source>
</reference>
<evidence type="ECO:0000256" key="4">
    <source>
        <dbReference type="ARBA" id="ARBA00022605"/>
    </source>
</evidence>
<dbReference type="GO" id="GO:0005737">
    <property type="term" value="C:cytoplasm"/>
    <property type="evidence" value="ECO:0007669"/>
    <property type="project" value="UniProtKB-SubCell"/>
</dbReference>
<keyword evidence="3 8" id="KW-0963">Cytoplasm</keyword>
<feature type="binding site" evidence="8">
    <location>
        <position position="28"/>
    </location>
    <ligand>
        <name>3-phosphoshikimate</name>
        <dbReference type="ChEBI" id="CHEBI:145989"/>
    </ligand>
</feature>
<comment type="subunit">
    <text evidence="8">Monomer.</text>
</comment>
<feature type="binding site" evidence="8">
    <location>
        <position position="167"/>
    </location>
    <ligand>
        <name>3-phosphoshikimate</name>
        <dbReference type="ChEBI" id="CHEBI:145989"/>
    </ligand>
</feature>
<comment type="function">
    <text evidence="8">Catalyzes the transfer of the enolpyruvyl moiety of phosphoenolpyruvate (PEP) to the 5-hydroxyl of shikimate-3-phosphate (S3P) to produce enolpyruvyl shikimate-3-phosphate and inorganic phosphate.</text>
</comment>
<dbReference type="EC" id="2.5.1.19" evidence="8"/>
<dbReference type="PROSITE" id="PS00104">
    <property type="entry name" value="EPSP_SYNTHASE_1"/>
    <property type="match status" value="1"/>
</dbReference>
<evidence type="ECO:0000256" key="2">
    <source>
        <dbReference type="ARBA" id="ARBA00009948"/>
    </source>
</evidence>
<organism evidence="10 11">
    <name type="scientific">Ligilactobacillus ruminis DSM 20403 = NBRC 102161</name>
    <dbReference type="NCBI Taxonomy" id="1423798"/>
    <lineage>
        <taxon>Bacteria</taxon>
        <taxon>Bacillati</taxon>
        <taxon>Bacillota</taxon>
        <taxon>Bacilli</taxon>
        <taxon>Lactobacillales</taxon>
        <taxon>Lactobacillaceae</taxon>
        <taxon>Ligilactobacillus</taxon>
    </lineage>
</organism>
<proteinExistence type="inferred from homology"/>
<dbReference type="GO" id="GO:0009073">
    <property type="term" value="P:aromatic amino acid family biosynthetic process"/>
    <property type="evidence" value="ECO:0007669"/>
    <property type="project" value="UniProtKB-KW"/>
</dbReference>
<dbReference type="PANTHER" id="PTHR21090">
    <property type="entry name" value="AROM/DEHYDROQUINATE SYNTHASE"/>
    <property type="match status" value="1"/>
</dbReference>
<feature type="domain" description="Enolpyruvate transferase" evidence="9">
    <location>
        <begin position="10"/>
        <end position="427"/>
    </location>
</feature>
<dbReference type="GO" id="GO:0008652">
    <property type="term" value="P:amino acid biosynthetic process"/>
    <property type="evidence" value="ECO:0007669"/>
    <property type="project" value="UniProtKB-KW"/>
</dbReference>
<feature type="binding site" evidence="8">
    <location>
        <position position="317"/>
    </location>
    <ligand>
        <name>3-phosphoshikimate</name>
        <dbReference type="ChEBI" id="CHEBI:145989"/>
    </ligand>
</feature>
<dbReference type="RefSeq" id="WP_046922355.1">
    <property type="nucleotide sequence ID" value="NZ_AYYL01000018.1"/>
</dbReference>
<protein>
    <recommendedName>
        <fullName evidence="8">3-phosphoshikimate 1-carboxyvinyltransferase</fullName>
        <ecNumber evidence="8">2.5.1.19</ecNumber>
    </recommendedName>
    <alternativeName>
        <fullName evidence="8">5-enolpyruvylshikimate-3-phosphate synthase</fullName>
        <shortName evidence="8">EPSP synthase</shortName>
        <shortName evidence="8">EPSPS</shortName>
    </alternativeName>
</protein>
<dbReference type="InterPro" id="IPR023193">
    <property type="entry name" value="EPSP_synthase_CS"/>
</dbReference>
<keyword evidence="5 8" id="KW-0808">Transferase</keyword>
<dbReference type="FunFam" id="3.65.10.10:FF:000005">
    <property type="entry name" value="3-phosphoshikimate 1-carboxyvinyltransferase"/>
    <property type="match status" value="1"/>
</dbReference>
<evidence type="ECO:0000256" key="7">
    <source>
        <dbReference type="ARBA" id="ARBA00044633"/>
    </source>
</evidence>
<feature type="binding site" evidence="8">
    <location>
        <position position="348"/>
    </location>
    <ligand>
        <name>phosphoenolpyruvate</name>
        <dbReference type="ChEBI" id="CHEBI:58702"/>
    </ligand>
</feature>
<name>A0A1I2S7I4_9LACO</name>
<dbReference type="GO" id="GO:0003866">
    <property type="term" value="F:3-phosphoshikimate 1-carboxyvinyltransferase activity"/>
    <property type="evidence" value="ECO:0007669"/>
    <property type="project" value="UniProtKB-UniRule"/>
</dbReference>
<keyword evidence="6 8" id="KW-0057">Aromatic amino acid biosynthesis</keyword>
<dbReference type="Proteomes" id="UP000182635">
    <property type="component" value="Unassembled WGS sequence"/>
</dbReference>
<evidence type="ECO:0000259" key="9">
    <source>
        <dbReference type="Pfam" id="PF00275"/>
    </source>
</evidence>
<dbReference type="GO" id="GO:0009423">
    <property type="term" value="P:chorismate biosynthetic process"/>
    <property type="evidence" value="ECO:0007669"/>
    <property type="project" value="UniProtKB-UniRule"/>
</dbReference>
<feature type="binding site" evidence="8">
    <location>
        <position position="23"/>
    </location>
    <ligand>
        <name>3-phosphoshikimate</name>
        <dbReference type="ChEBI" id="CHEBI:145989"/>
    </ligand>
</feature>
<dbReference type="Pfam" id="PF00275">
    <property type="entry name" value="EPSP_synthase"/>
    <property type="match status" value="1"/>
</dbReference>
<dbReference type="InterPro" id="IPR001986">
    <property type="entry name" value="Enolpyruvate_Tfrase_dom"/>
</dbReference>
<dbReference type="InterPro" id="IPR006264">
    <property type="entry name" value="EPSP_synthase"/>
</dbReference>
<dbReference type="InterPro" id="IPR013792">
    <property type="entry name" value="RNA3'P_cycl/enolpyr_Trfase_a/b"/>
</dbReference>
<feature type="binding site" evidence="8">
    <location>
        <position position="95"/>
    </location>
    <ligand>
        <name>phosphoenolpyruvate</name>
        <dbReference type="ChEBI" id="CHEBI:58702"/>
    </ligand>
</feature>